<proteinExistence type="predicted"/>
<evidence type="ECO:0000256" key="3">
    <source>
        <dbReference type="ARBA" id="ARBA00022771"/>
    </source>
</evidence>
<evidence type="ECO:0000256" key="1">
    <source>
        <dbReference type="ARBA" id="ARBA00004123"/>
    </source>
</evidence>
<protein>
    <recommendedName>
        <fullName evidence="9">C2H2-type domain-containing protein</fullName>
    </recommendedName>
</protein>
<evidence type="ECO:0000256" key="6">
    <source>
        <dbReference type="ARBA" id="ARBA00023163"/>
    </source>
</evidence>
<dbReference type="GO" id="GO:0008270">
    <property type="term" value="F:zinc ion binding"/>
    <property type="evidence" value="ECO:0007669"/>
    <property type="project" value="UniProtKB-KW"/>
</dbReference>
<dbReference type="EMBL" id="SZYD01000014">
    <property type="protein sequence ID" value="KAD4178154.1"/>
    <property type="molecule type" value="Genomic_DNA"/>
</dbReference>
<gene>
    <name evidence="10" type="ORF">E3N88_26745</name>
</gene>
<sequence length="221" mass="25546">MEESSGSLINRNMSKTKDYTSLLRSTNKGIITYRGSSVECFREDSSTREESFDEFSWPPKSYTCSFCNREFRSAQALGGHMNVHRREKAKLKQITPQRYPPFLHPQYQFLDLNLDQNPNPNPNPKPNITTCFSSQTSSFPTIFTPFTYSCRSLPLSDPYRFHRLCLSNSARLEAFRSRKPDFMVDFSHEREGVIDKKSDTGLAVEPKFENLDLELRLGCLK</sequence>
<keyword evidence="4" id="KW-0862">Zinc</keyword>
<dbReference type="InterPro" id="IPR013087">
    <property type="entry name" value="Znf_C2H2_type"/>
</dbReference>
<evidence type="ECO:0000256" key="5">
    <source>
        <dbReference type="ARBA" id="ARBA00023015"/>
    </source>
</evidence>
<dbReference type="InterPro" id="IPR052426">
    <property type="entry name" value="Plant_dev_regulator"/>
</dbReference>
<keyword evidence="11" id="KW-1185">Reference proteome</keyword>
<feature type="domain" description="C2H2-type" evidence="9">
    <location>
        <begin position="62"/>
        <end position="89"/>
    </location>
</feature>
<dbReference type="Pfam" id="PF13912">
    <property type="entry name" value="zf-C2H2_6"/>
    <property type="match status" value="1"/>
</dbReference>
<dbReference type="SMART" id="SM00355">
    <property type="entry name" value="ZnF_C2H2"/>
    <property type="match status" value="1"/>
</dbReference>
<evidence type="ECO:0000259" key="9">
    <source>
        <dbReference type="PROSITE" id="PS50157"/>
    </source>
</evidence>
<dbReference type="PROSITE" id="PS50157">
    <property type="entry name" value="ZINC_FINGER_C2H2_2"/>
    <property type="match status" value="1"/>
</dbReference>
<name>A0A5N6MW79_9ASTR</name>
<dbReference type="Proteomes" id="UP000326396">
    <property type="component" value="Linkage Group LG4"/>
</dbReference>
<keyword evidence="6" id="KW-0804">Transcription</keyword>
<dbReference type="GO" id="GO:0005634">
    <property type="term" value="C:nucleus"/>
    <property type="evidence" value="ECO:0007669"/>
    <property type="project" value="UniProtKB-SubCell"/>
</dbReference>
<comment type="caution">
    <text evidence="10">The sequence shown here is derived from an EMBL/GenBank/DDBJ whole genome shotgun (WGS) entry which is preliminary data.</text>
</comment>
<evidence type="ECO:0000256" key="8">
    <source>
        <dbReference type="PROSITE-ProRule" id="PRU00042"/>
    </source>
</evidence>
<evidence type="ECO:0000313" key="11">
    <source>
        <dbReference type="Proteomes" id="UP000326396"/>
    </source>
</evidence>
<evidence type="ECO:0000256" key="2">
    <source>
        <dbReference type="ARBA" id="ARBA00022723"/>
    </source>
</evidence>
<dbReference type="InterPro" id="IPR036236">
    <property type="entry name" value="Znf_C2H2_sf"/>
</dbReference>
<dbReference type="AlphaFoldDB" id="A0A5N6MW79"/>
<dbReference type="OrthoDB" id="1708403at2759"/>
<keyword evidence="7" id="KW-0539">Nucleus</keyword>
<reference evidence="10 11" key="1">
    <citation type="submission" date="2019-05" db="EMBL/GenBank/DDBJ databases">
        <title>Mikania micrantha, genome provides insights into the molecular mechanism of rapid growth.</title>
        <authorList>
            <person name="Liu B."/>
        </authorList>
    </citation>
    <scope>NUCLEOTIDE SEQUENCE [LARGE SCALE GENOMIC DNA]</scope>
    <source>
        <strain evidence="10">NLD-2019</strain>
        <tissue evidence="10">Leaf</tissue>
    </source>
</reference>
<evidence type="ECO:0000313" key="10">
    <source>
        <dbReference type="EMBL" id="KAD4178154.1"/>
    </source>
</evidence>
<evidence type="ECO:0000256" key="7">
    <source>
        <dbReference type="ARBA" id="ARBA00023242"/>
    </source>
</evidence>
<organism evidence="10 11">
    <name type="scientific">Mikania micrantha</name>
    <name type="common">bitter vine</name>
    <dbReference type="NCBI Taxonomy" id="192012"/>
    <lineage>
        <taxon>Eukaryota</taxon>
        <taxon>Viridiplantae</taxon>
        <taxon>Streptophyta</taxon>
        <taxon>Embryophyta</taxon>
        <taxon>Tracheophyta</taxon>
        <taxon>Spermatophyta</taxon>
        <taxon>Magnoliopsida</taxon>
        <taxon>eudicotyledons</taxon>
        <taxon>Gunneridae</taxon>
        <taxon>Pentapetalae</taxon>
        <taxon>asterids</taxon>
        <taxon>campanulids</taxon>
        <taxon>Asterales</taxon>
        <taxon>Asteraceae</taxon>
        <taxon>Asteroideae</taxon>
        <taxon>Heliantheae alliance</taxon>
        <taxon>Eupatorieae</taxon>
        <taxon>Mikania</taxon>
    </lineage>
</organism>
<keyword evidence="2" id="KW-0479">Metal-binding</keyword>
<comment type="subcellular location">
    <subcellularLocation>
        <location evidence="1">Nucleus</location>
    </subcellularLocation>
</comment>
<accession>A0A5N6MW79</accession>
<keyword evidence="3 8" id="KW-0863">Zinc-finger</keyword>
<evidence type="ECO:0000256" key="4">
    <source>
        <dbReference type="ARBA" id="ARBA00022833"/>
    </source>
</evidence>
<dbReference type="PROSITE" id="PS00028">
    <property type="entry name" value="ZINC_FINGER_C2H2_1"/>
    <property type="match status" value="1"/>
</dbReference>
<dbReference type="PANTHER" id="PTHR45801:SF110">
    <property type="entry name" value="TRANSCRIPTIONAL REGULATOR SUPERMAN"/>
    <property type="match status" value="1"/>
</dbReference>
<dbReference type="SUPFAM" id="SSF57667">
    <property type="entry name" value="beta-beta-alpha zinc fingers"/>
    <property type="match status" value="1"/>
</dbReference>
<dbReference type="Gene3D" id="3.30.160.60">
    <property type="entry name" value="Classic Zinc Finger"/>
    <property type="match status" value="1"/>
</dbReference>
<dbReference type="PANTHER" id="PTHR45801">
    <property type="entry name" value="OS07G0101800 PROTEIN"/>
    <property type="match status" value="1"/>
</dbReference>
<keyword evidence="5" id="KW-0805">Transcription regulation</keyword>